<comment type="caution">
    <text evidence="3">The sequence shown here is derived from an EMBL/GenBank/DDBJ whole genome shotgun (WGS) entry which is preliminary data.</text>
</comment>
<dbReference type="AlphaFoldDB" id="A0A4R5EU97"/>
<dbReference type="InterPro" id="IPR050415">
    <property type="entry name" value="MRET"/>
</dbReference>
<dbReference type="GO" id="GO:0016491">
    <property type="term" value="F:oxidoreductase activity"/>
    <property type="evidence" value="ECO:0007669"/>
    <property type="project" value="InterPro"/>
</dbReference>
<dbReference type="PROSITE" id="PS51384">
    <property type="entry name" value="FAD_FR"/>
    <property type="match status" value="1"/>
</dbReference>
<dbReference type="PANTHER" id="PTHR47354:SF2">
    <property type="entry name" value="BLR2392 PROTEIN"/>
    <property type="match status" value="1"/>
</dbReference>
<evidence type="ECO:0000259" key="2">
    <source>
        <dbReference type="PROSITE" id="PS51384"/>
    </source>
</evidence>
<dbReference type="Pfam" id="PF00111">
    <property type="entry name" value="Fer2"/>
    <property type="match status" value="1"/>
</dbReference>
<dbReference type="Proteomes" id="UP000294662">
    <property type="component" value="Unassembled WGS sequence"/>
</dbReference>
<dbReference type="SUPFAM" id="SSF52343">
    <property type="entry name" value="Ferredoxin reductase-like, C-terminal NADP-linked domain"/>
    <property type="match status" value="1"/>
</dbReference>
<protein>
    <submittedName>
        <fullName evidence="3">Oxidoreductase</fullName>
    </submittedName>
</protein>
<dbReference type="PANTHER" id="PTHR47354">
    <property type="entry name" value="NADH OXIDOREDUCTASE HCR"/>
    <property type="match status" value="1"/>
</dbReference>
<dbReference type="EMBL" id="SMFP01000005">
    <property type="protein sequence ID" value="TDE38434.1"/>
    <property type="molecule type" value="Genomic_DNA"/>
</dbReference>
<dbReference type="CDD" id="cd06185">
    <property type="entry name" value="PDR_like"/>
    <property type="match status" value="1"/>
</dbReference>
<dbReference type="PROSITE" id="PS00197">
    <property type="entry name" value="2FE2S_FER_1"/>
    <property type="match status" value="1"/>
</dbReference>
<dbReference type="InterPro" id="IPR006058">
    <property type="entry name" value="2Fe2S_fd_BS"/>
</dbReference>
<reference evidence="3 4" key="1">
    <citation type="submission" date="2019-03" db="EMBL/GenBank/DDBJ databases">
        <authorList>
            <person name="Zhang S."/>
        </authorList>
    </citation>
    <scope>NUCLEOTIDE SEQUENCE [LARGE SCALE GENOMIC DNA]</scope>
    <source>
        <strain evidence="3 4">S4J41</strain>
    </source>
</reference>
<feature type="domain" description="FAD-binding FR-type" evidence="2">
    <location>
        <begin position="1"/>
        <end position="104"/>
    </location>
</feature>
<dbReference type="InterPro" id="IPR017927">
    <property type="entry name" value="FAD-bd_FR_type"/>
</dbReference>
<gene>
    <name evidence="3" type="ORF">E1B25_09970</name>
</gene>
<dbReference type="OrthoDB" id="9792185at2"/>
<dbReference type="PROSITE" id="PS51085">
    <property type="entry name" value="2FE2S_FER_2"/>
    <property type="match status" value="1"/>
</dbReference>
<dbReference type="SUPFAM" id="SSF63380">
    <property type="entry name" value="Riboflavin synthase domain-like"/>
    <property type="match status" value="1"/>
</dbReference>
<dbReference type="InterPro" id="IPR012675">
    <property type="entry name" value="Beta-grasp_dom_sf"/>
</dbReference>
<sequence length="315" mass="33362">MTQNLVIDSVRAETDRIRTLTLRTADGSALPPHSAGAHLKFDLGALGIRSYSLIDWPGDPCPAPVWRIAVQCEEAGQGGSMHMHGLRPGDVLRAEAPANDFPLGDHDGPALLLAGGIGITPLISMATALNAAGRAFALHYTARSRDGMGFAAALTQAFGDHVTFHYDDETPLDLATLFAGIDPATHLYVCGPKGMIEAARAAANAAGLPDAQIHFELFTTPQPQEGDTAFEIEIASTGQVFTVPPGRSIIEVLEDGGLDLIYDCQRGDCGICQTEVLEGTPDHRDVVLSDAEKSEGKLMQICVSRAKSAKLILDL</sequence>
<dbReference type="InterPro" id="IPR039261">
    <property type="entry name" value="FNR_nucleotide-bd"/>
</dbReference>
<dbReference type="PRINTS" id="PR00409">
    <property type="entry name" value="PHDIOXRDTASE"/>
</dbReference>
<dbReference type="Gene3D" id="3.10.20.30">
    <property type="match status" value="1"/>
</dbReference>
<dbReference type="Gene3D" id="2.40.30.10">
    <property type="entry name" value="Translation factors"/>
    <property type="match status" value="1"/>
</dbReference>
<dbReference type="SUPFAM" id="SSF54292">
    <property type="entry name" value="2Fe-2S ferredoxin-like"/>
    <property type="match status" value="1"/>
</dbReference>
<dbReference type="CDD" id="cd00207">
    <property type="entry name" value="fer2"/>
    <property type="match status" value="1"/>
</dbReference>
<dbReference type="InterPro" id="IPR001041">
    <property type="entry name" value="2Fe-2S_ferredoxin-type"/>
</dbReference>
<evidence type="ECO:0000259" key="1">
    <source>
        <dbReference type="PROSITE" id="PS51085"/>
    </source>
</evidence>
<feature type="domain" description="2Fe-2S ferredoxin-type" evidence="1">
    <location>
        <begin position="230"/>
        <end position="315"/>
    </location>
</feature>
<organism evidence="3 4">
    <name type="scientific">Antarcticimicrobium sediminis</name>
    <dbReference type="NCBI Taxonomy" id="2546227"/>
    <lineage>
        <taxon>Bacteria</taxon>
        <taxon>Pseudomonadati</taxon>
        <taxon>Pseudomonadota</taxon>
        <taxon>Alphaproteobacteria</taxon>
        <taxon>Rhodobacterales</taxon>
        <taxon>Paracoccaceae</taxon>
        <taxon>Antarcticimicrobium</taxon>
    </lineage>
</organism>
<evidence type="ECO:0000313" key="4">
    <source>
        <dbReference type="Proteomes" id="UP000294662"/>
    </source>
</evidence>
<dbReference type="InterPro" id="IPR017938">
    <property type="entry name" value="Riboflavin_synthase-like_b-brl"/>
</dbReference>
<proteinExistence type="predicted"/>
<dbReference type="Gene3D" id="3.40.50.80">
    <property type="entry name" value="Nucleotide-binding domain of ferredoxin-NADP reductase (FNR) module"/>
    <property type="match status" value="1"/>
</dbReference>
<keyword evidence="4" id="KW-1185">Reference proteome</keyword>
<evidence type="ECO:0000313" key="3">
    <source>
        <dbReference type="EMBL" id="TDE38434.1"/>
    </source>
</evidence>
<name>A0A4R5EU97_9RHOB</name>
<accession>A0A4R5EU97</accession>
<dbReference type="GO" id="GO:0051537">
    <property type="term" value="F:2 iron, 2 sulfur cluster binding"/>
    <property type="evidence" value="ECO:0007669"/>
    <property type="project" value="InterPro"/>
</dbReference>
<dbReference type="InterPro" id="IPR036010">
    <property type="entry name" value="2Fe-2S_ferredoxin-like_sf"/>
</dbReference>